<keyword evidence="3" id="KW-1185">Reference proteome</keyword>
<protein>
    <submittedName>
        <fullName evidence="2">Uncharacterized protein</fullName>
    </submittedName>
</protein>
<gene>
    <name evidence="2" type="ORF">BU16DRAFT_539016</name>
</gene>
<dbReference type="Proteomes" id="UP000799750">
    <property type="component" value="Unassembled WGS sequence"/>
</dbReference>
<feature type="compositionally biased region" description="Polar residues" evidence="1">
    <location>
        <begin position="7"/>
        <end position="47"/>
    </location>
</feature>
<reference evidence="2" key="1">
    <citation type="journal article" date="2020" name="Stud. Mycol.">
        <title>101 Dothideomycetes genomes: a test case for predicting lifestyles and emergence of pathogens.</title>
        <authorList>
            <person name="Haridas S."/>
            <person name="Albert R."/>
            <person name="Binder M."/>
            <person name="Bloem J."/>
            <person name="Labutti K."/>
            <person name="Salamov A."/>
            <person name="Andreopoulos B."/>
            <person name="Baker S."/>
            <person name="Barry K."/>
            <person name="Bills G."/>
            <person name="Bluhm B."/>
            <person name="Cannon C."/>
            <person name="Castanera R."/>
            <person name="Culley D."/>
            <person name="Daum C."/>
            <person name="Ezra D."/>
            <person name="Gonzalez J."/>
            <person name="Henrissat B."/>
            <person name="Kuo A."/>
            <person name="Liang C."/>
            <person name="Lipzen A."/>
            <person name="Lutzoni F."/>
            <person name="Magnuson J."/>
            <person name="Mondo S."/>
            <person name="Nolan M."/>
            <person name="Ohm R."/>
            <person name="Pangilinan J."/>
            <person name="Park H.-J."/>
            <person name="Ramirez L."/>
            <person name="Alfaro M."/>
            <person name="Sun H."/>
            <person name="Tritt A."/>
            <person name="Yoshinaga Y."/>
            <person name="Zwiers L.-H."/>
            <person name="Turgeon B."/>
            <person name="Goodwin S."/>
            <person name="Spatafora J."/>
            <person name="Crous P."/>
            <person name="Grigoriev I."/>
        </authorList>
    </citation>
    <scope>NUCLEOTIDE SEQUENCE</scope>
    <source>
        <strain evidence="2">CBS 269.34</strain>
    </source>
</reference>
<evidence type="ECO:0000313" key="2">
    <source>
        <dbReference type="EMBL" id="KAF2496485.1"/>
    </source>
</evidence>
<proteinExistence type="predicted"/>
<name>A0A6A6QVR4_9PEZI</name>
<feature type="compositionally biased region" description="Low complexity" evidence="1">
    <location>
        <begin position="230"/>
        <end position="247"/>
    </location>
</feature>
<dbReference type="EMBL" id="MU004188">
    <property type="protein sequence ID" value="KAF2496485.1"/>
    <property type="molecule type" value="Genomic_DNA"/>
</dbReference>
<dbReference type="AlphaFoldDB" id="A0A6A6QVR4"/>
<dbReference type="OrthoDB" id="10553300at2759"/>
<evidence type="ECO:0000256" key="1">
    <source>
        <dbReference type="SAM" id="MobiDB-lite"/>
    </source>
</evidence>
<accession>A0A6A6QVR4</accession>
<evidence type="ECO:0000313" key="3">
    <source>
        <dbReference type="Proteomes" id="UP000799750"/>
    </source>
</evidence>
<organism evidence="2 3">
    <name type="scientific">Lophium mytilinum</name>
    <dbReference type="NCBI Taxonomy" id="390894"/>
    <lineage>
        <taxon>Eukaryota</taxon>
        <taxon>Fungi</taxon>
        <taxon>Dikarya</taxon>
        <taxon>Ascomycota</taxon>
        <taxon>Pezizomycotina</taxon>
        <taxon>Dothideomycetes</taxon>
        <taxon>Pleosporomycetidae</taxon>
        <taxon>Mytilinidiales</taxon>
        <taxon>Mytilinidiaceae</taxon>
        <taxon>Lophium</taxon>
    </lineage>
</organism>
<feature type="region of interest" description="Disordered" evidence="1">
    <location>
        <begin position="226"/>
        <end position="247"/>
    </location>
</feature>
<sequence length="247" mass="27429">MFFATRRNISPRKSTSLQLTTTTEHPTASYSTGSSFQMTTTTSTVDGQTELPGAAQRDSATRSIYRVPVGEPATDTLFSNTFQPEDGVELPRVTLATDGESLKRLYNRLMTDQSPENCMSYLMLSVASDIASAGDSMRYVEVQAYIAKWMLPKLSTIELVYFAAINNFNDLLVAVLAKLEDEDEEAVALGEMLVFVMKFGDYWQKHNFMNAYREYNGIEAIGGNVRAQSRNENTGNEGSESQEGNEI</sequence>
<feature type="region of interest" description="Disordered" evidence="1">
    <location>
        <begin position="1"/>
        <end position="60"/>
    </location>
</feature>